<reference evidence="3" key="1">
    <citation type="submission" date="2016-10" db="EMBL/GenBank/DDBJ databases">
        <authorList>
            <person name="Varghese N."/>
            <person name="Submissions S."/>
        </authorList>
    </citation>
    <scope>NUCLEOTIDE SEQUENCE [LARGE SCALE GENOMIC DNA]</scope>
    <source>
        <strain evidence="3">DSM 241</strain>
    </source>
</reference>
<feature type="transmembrane region" description="Helical" evidence="1">
    <location>
        <begin position="12"/>
        <end position="33"/>
    </location>
</feature>
<proteinExistence type="predicted"/>
<keyword evidence="1" id="KW-0812">Transmembrane</keyword>
<organism evidence="2 3">
    <name type="scientific">Ectothiorhodospira marina</name>
    <dbReference type="NCBI Taxonomy" id="1396821"/>
    <lineage>
        <taxon>Bacteria</taxon>
        <taxon>Pseudomonadati</taxon>
        <taxon>Pseudomonadota</taxon>
        <taxon>Gammaproteobacteria</taxon>
        <taxon>Chromatiales</taxon>
        <taxon>Ectothiorhodospiraceae</taxon>
        <taxon>Ectothiorhodospira</taxon>
    </lineage>
</organism>
<protein>
    <recommendedName>
        <fullName evidence="4">DUF4845 domain-containing protein</fullName>
    </recommendedName>
</protein>
<dbReference type="EMBL" id="FOAA01000006">
    <property type="protein sequence ID" value="SEK87558.1"/>
    <property type="molecule type" value="Genomic_DNA"/>
</dbReference>
<dbReference type="AlphaFoldDB" id="A0A1H7KLB6"/>
<gene>
    <name evidence="2" type="ORF">SAMN05444515_10644</name>
</gene>
<keyword evidence="1" id="KW-0472">Membrane</keyword>
<dbReference type="OrthoDB" id="5734946at2"/>
<evidence type="ECO:0000256" key="1">
    <source>
        <dbReference type="SAM" id="Phobius"/>
    </source>
</evidence>
<dbReference type="InterPro" id="IPR032314">
    <property type="entry name" value="DUF4845"/>
</dbReference>
<dbReference type="Proteomes" id="UP000199256">
    <property type="component" value="Unassembled WGS sequence"/>
</dbReference>
<keyword evidence="3" id="KW-1185">Reference proteome</keyword>
<accession>A0A1H7KLB6</accession>
<evidence type="ECO:0000313" key="2">
    <source>
        <dbReference type="EMBL" id="SEK87558.1"/>
    </source>
</evidence>
<dbReference type="STRING" id="1396821.SAMN05444515_10644"/>
<keyword evidence="1" id="KW-1133">Transmembrane helix</keyword>
<dbReference type="RefSeq" id="WP_090252662.1">
    <property type="nucleotide sequence ID" value="NZ_FOAA01000006.1"/>
</dbReference>
<evidence type="ECO:0008006" key="4">
    <source>
        <dbReference type="Google" id="ProtNLM"/>
    </source>
</evidence>
<name>A0A1H7KLB6_9GAMM</name>
<dbReference type="Pfam" id="PF16137">
    <property type="entry name" value="DUF4845"/>
    <property type="match status" value="1"/>
</dbReference>
<evidence type="ECO:0000313" key="3">
    <source>
        <dbReference type="Proteomes" id="UP000199256"/>
    </source>
</evidence>
<sequence>MNRLHTQSGAGFIPLLLIIGLLVLLGTVGLRLFPVYTEYWNVMSIVKDVASEPGAADKNARQLWTDVNRRFQINSVENVDRDHVTLEQQGGGQVLRVQYEVRTAMIANVDAVVSFDRAFPLAD</sequence>